<accession>A0A8J5BNI3</accession>
<name>A0A8J5BNI3_CLAMG</name>
<keyword evidence="2" id="KW-1185">Reference proteome</keyword>
<dbReference type="AlphaFoldDB" id="A0A8J5BNI3"/>
<evidence type="ECO:0000313" key="1">
    <source>
        <dbReference type="EMBL" id="KAF5909972.1"/>
    </source>
</evidence>
<comment type="caution">
    <text evidence="1">The sequence shown here is derived from an EMBL/GenBank/DDBJ whole genome shotgun (WGS) entry which is preliminary data.</text>
</comment>
<protein>
    <submittedName>
        <fullName evidence="1">Uncharacterized protein</fullName>
    </submittedName>
</protein>
<gene>
    <name evidence="1" type="ORF">DAT39_000075</name>
</gene>
<dbReference type="EMBL" id="QNUK01000001">
    <property type="protein sequence ID" value="KAF5909972.1"/>
    <property type="molecule type" value="Genomic_DNA"/>
</dbReference>
<evidence type="ECO:0000313" key="2">
    <source>
        <dbReference type="Proteomes" id="UP000727407"/>
    </source>
</evidence>
<reference evidence="1" key="1">
    <citation type="submission" date="2020-07" db="EMBL/GenBank/DDBJ databases">
        <title>Clarias magur genome sequencing, assembly and annotation.</title>
        <authorList>
            <person name="Kushwaha B."/>
            <person name="Kumar R."/>
            <person name="Das P."/>
            <person name="Joshi C.G."/>
            <person name="Kumar D."/>
            <person name="Nagpure N.S."/>
            <person name="Pandey M."/>
            <person name="Agarwal S."/>
            <person name="Srivastava S."/>
            <person name="Singh M."/>
            <person name="Sahoo L."/>
            <person name="Jayasankar P."/>
            <person name="Meher P.K."/>
            <person name="Koringa P.G."/>
            <person name="Iquebal M.A."/>
            <person name="Das S.P."/>
            <person name="Bit A."/>
            <person name="Patnaik S."/>
            <person name="Patel N."/>
            <person name="Shah T.M."/>
            <person name="Hinsu A."/>
            <person name="Jena J.K."/>
        </authorList>
    </citation>
    <scope>NUCLEOTIDE SEQUENCE</scope>
    <source>
        <strain evidence="1">CIFAMagur01</strain>
        <tissue evidence="1">Testis</tissue>
    </source>
</reference>
<proteinExistence type="predicted"/>
<organism evidence="1 2">
    <name type="scientific">Clarias magur</name>
    <name type="common">Asian catfish</name>
    <name type="synonym">Macropteronotus magur</name>
    <dbReference type="NCBI Taxonomy" id="1594786"/>
    <lineage>
        <taxon>Eukaryota</taxon>
        <taxon>Metazoa</taxon>
        <taxon>Chordata</taxon>
        <taxon>Craniata</taxon>
        <taxon>Vertebrata</taxon>
        <taxon>Euteleostomi</taxon>
        <taxon>Actinopterygii</taxon>
        <taxon>Neopterygii</taxon>
        <taxon>Teleostei</taxon>
        <taxon>Ostariophysi</taxon>
        <taxon>Siluriformes</taxon>
        <taxon>Clariidae</taxon>
        <taxon>Clarias</taxon>
    </lineage>
</organism>
<sequence length="55" mass="6312">MAHAIFLLISKSKSSFRVDVQLHSTSRCQSRDATVSGHTRHLMRAINELRFERDA</sequence>
<dbReference type="Proteomes" id="UP000727407">
    <property type="component" value="Unassembled WGS sequence"/>
</dbReference>